<organism evidence="1 2">
    <name type="scientific">Streptomyces himalayensis subsp. aureolus</name>
    <dbReference type="NCBI Taxonomy" id="2758039"/>
    <lineage>
        <taxon>Bacteria</taxon>
        <taxon>Bacillati</taxon>
        <taxon>Actinomycetota</taxon>
        <taxon>Actinomycetes</taxon>
        <taxon>Kitasatosporales</taxon>
        <taxon>Streptomycetaceae</taxon>
        <taxon>Streptomyces</taxon>
        <taxon>Streptomyces himalayensis</taxon>
    </lineage>
</organism>
<sequence>MASLAYLAGYAVWVPGQSLPGPWRDALRRRHQPRPAVYAWLIQLFTREDEAR</sequence>
<evidence type="ECO:0000313" key="1">
    <source>
        <dbReference type="EMBL" id="MBA4862161.1"/>
    </source>
</evidence>
<keyword evidence="2" id="KW-1185">Reference proteome</keyword>
<evidence type="ECO:0000313" key="2">
    <source>
        <dbReference type="Proteomes" id="UP000586976"/>
    </source>
</evidence>
<dbReference type="AlphaFoldDB" id="A0A7W2CZX6"/>
<name>A0A7W2CZX6_9ACTN</name>
<protein>
    <submittedName>
        <fullName evidence="1">Uncharacterized protein</fullName>
    </submittedName>
</protein>
<reference evidence="1 2" key="1">
    <citation type="submission" date="2020-07" db="EMBL/GenBank/DDBJ databases">
        <title>Streptomyces isolated from Indian soil.</title>
        <authorList>
            <person name="Mandal S."/>
            <person name="Maiti P.K."/>
        </authorList>
    </citation>
    <scope>NUCLEOTIDE SEQUENCE [LARGE SCALE GENOMIC DNA]</scope>
    <source>
        <strain evidence="1 2">PSKA54</strain>
    </source>
</reference>
<accession>A0A7W2CZX6</accession>
<gene>
    <name evidence="1" type="ORF">H1V43_12325</name>
</gene>
<proteinExistence type="predicted"/>
<dbReference type="Proteomes" id="UP000586976">
    <property type="component" value="Unassembled WGS sequence"/>
</dbReference>
<dbReference type="RefSeq" id="WP_181864030.1">
    <property type="nucleotide sequence ID" value="NZ_JACEQY010000010.1"/>
</dbReference>
<comment type="caution">
    <text evidence="1">The sequence shown here is derived from an EMBL/GenBank/DDBJ whole genome shotgun (WGS) entry which is preliminary data.</text>
</comment>
<dbReference type="EMBL" id="JACEQY010000010">
    <property type="protein sequence ID" value="MBA4862161.1"/>
    <property type="molecule type" value="Genomic_DNA"/>
</dbReference>